<dbReference type="EMBL" id="KL197730">
    <property type="protein sequence ID" value="KDQ54021.1"/>
    <property type="molecule type" value="Genomic_DNA"/>
</dbReference>
<protein>
    <recommendedName>
        <fullName evidence="4">Secreted protein</fullName>
    </recommendedName>
</protein>
<reference evidence="3" key="1">
    <citation type="journal article" date="2014" name="Proc. Natl. Acad. Sci. U.S.A.">
        <title>Extensive sampling of basidiomycete genomes demonstrates inadequacy of the white-rot/brown-rot paradigm for wood decay fungi.</title>
        <authorList>
            <person name="Riley R."/>
            <person name="Salamov A.A."/>
            <person name="Brown D.W."/>
            <person name="Nagy L.G."/>
            <person name="Floudas D."/>
            <person name="Held B.W."/>
            <person name="Levasseur A."/>
            <person name="Lombard V."/>
            <person name="Morin E."/>
            <person name="Otillar R."/>
            <person name="Lindquist E.A."/>
            <person name="Sun H."/>
            <person name="LaButti K.M."/>
            <person name="Schmutz J."/>
            <person name="Jabbour D."/>
            <person name="Luo H."/>
            <person name="Baker S.E."/>
            <person name="Pisabarro A.G."/>
            <person name="Walton J.D."/>
            <person name="Blanchette R.A."/>
            <person name="Henrissat B."/>
            <person name="Martin F."/>
            <person name="Cullen D."/>
            <person name="Hibbett D.S."/>
            <person name="Grigoriev I.V."/>
        </authorList>
    </citation>
    <scope>NUCLEOTIDE SEQUENCE [LARGE SCALE GENOMIC DNA]</scope>
    <source>
        <strain evidence="3">MUCL 33604</strain>
    </source>
</reference>
<evidence type="ECO:0000256" key="1">
    <source>
        <dbReference type="SAM" id="SignalP"/>
    </source>
</evidence>
<dbReference type="AlphaFoldDB" id="A0A067PUK4"/>
<evidence type="ECO:0008006" key="4">
    <source>
        <dbReference type="Google" id="ProtNLM"/>
    </source>
</evidence>
<feature type="signal peptide" evidence="1">
    <location>
        <begin position="1"/>
        <end position="19"/>
    </location>
</feature>
<proteinExistence type="predicted"/>
<name>A0A067PUK4_9AGAM</name>
<dbReference type="InParanoid" id="A0A067PUK4"/>
<dbReference type="Proteomes" id="UP000027265">
    <property type="component" value="Unassembled WGS sequence"/>
</dbReference>
<keyword evidence="3" id="KW-1185">Reference proteome</keyword>
<evidence type="ECO:0000313" key="2">
    <source>
        <dbReference type="EMBL" id="KDQ54021.1"/>
    </source>
</evidence>
<sequence>MDSRCMFMWCFTLLWNSETSLIGIQLSSFSRYSQTERSSASLARACRVQRYILPPMQVHPLLTQLLSARRPDNDPFRISNYPQLINLSIPCSQYTHLTYRNSRERRNPVSAL</sequence>
<evidence type="ECO:0000313" key="3">
    <source>
        <dbReference type="Proteomes" id="UP000027265"/>
    </source>
</evidence>
<accession>A0A067PUK4</accession>
<organism evidence="2 3">
    <name type="scientific">Jaapia argillacea MUCL 33604</name>
    <dbReference type="NCBI Taxonomy" id="933084"/>
    <lineage>
        <taxon>Eukaryota</taxon>
        <taxon>Fungi</taxon>
        <taxon>Dikarya</taxon>
        <taxon>Basidiomycota</taxon>
        <taxon>Agaricomycotina</taxon>
        <taxon>Agaricomycetes</taxon>
        <taxon>Agaricomycetidae</taxon>
        <taxon>Jaapiales</taxon>
        <taxon>Jaapiaceae</taxon>
        <taxon>Jaapia</taxon>
    </lineage>
</organism>
<gene>
    <name evidence="2" type="ORF">JAAARDRAFT_408536</name>
</gene>
<feature type="chain" id="PRO_5001643499" description="Secreted protein" evidence="1">
    <location>
        <begin position="20"/>
        <end position="112"/>
    </location>
</feature>
<dbReference type="HOGENOM" id="CLU_2146235_0_0_1"/>
<keyword evidence="1" id="KW-0732">Signal</keyword>